<protein>
    <submittedName>
        <fullName evidence="2">Uncharacterized protein</fullName>
    </submittedName>
</protein>
<proteinExistence type="predicted"/>
<organism evidence="2 3">
    <name type="scientific">Elsinoe batatas</name>
    <dbReference type="NCBI Taxonomy" id="2601811"/>
    <lineage>
        <taxon>Eukaryota</taxon>
        <taxon>Fungi</taxon>
        <taxon>Dikarya</taxon>
        <taxon>Ascomycota</taxon>
        <taxon>Pezizomycotina</taxon>
        <taxon>Dothideomycetes</taxon>
        <taxon>Dothideomycetidae</taxon>
        <taxon>Myriangiales</taxon>
        <taxon>Elsinoaceae</taxon>
        <taxon>Elsinoe</taxon>
    </lineage>
</organism>
<feature type="chain" id="PRO_5035466842" evidence="1">
    <location>
        <begin position="17"/>
        <end position="266"/>
    </location>
</feature>
<accession>A0A8K0KYT4</accession>
<name>A0A8K0KYT4_9PEZI</name>
<dbReference type="OrthoDB" id="5413589at2759"/>
<keyword evidence="1" id="KW-0732">Signal</keyword>
<dbReference type="EMBL" id="JAESVG020000007">
    <property type="protein sequence ID" value="KAG8625912.1"/>
    <property type="molecule type" value="Genomic_DNA"/>
</dbReference>
<comment type="caution">
    <text evidence="2">The sequence shown here is derived from an EMBL/GenBank/DDBJ whole genome shotgun (WGS) entry which is preliminary data.</text>
</comment>
<dbReference type="Proteomes" id="UP000809789">
    <property type="component" value="Unassembled WGS sequence"/>
</dbReference>
<gene>
    <name evidence="2" type="ORF">KVT40_006313</name>
</gene>
<dbReference type="AlphaFoldDB" id="A0A8K0KYT4"/>
<evidence type="ECO:0000313" key="2">
    <source>
        <dbReference type="EMBL" id="KAG8625912.1"/>
    </source>
</evidence>
<evidence type="ECO:0000313" key="3">
    <source>
        <dbReference type="Proteomes" id="UP000809789"/>
    </source>
</evidence>
<feature type="signal peptide" evidence="1">
    <location>
        <begin position="1"/>
        <end position="16"/>
    </location>
</feature>
<reference evidence="2" key="1">
    <citation type="submission" date="2021-07" db="EMBL/GenBank/DDBJ databases">
        <title>Elsinoe batatas strain:CRI-CJ2 Genome sequencing and assembly.</title>
        <authorList>
            <person name="Huang L."/>
        </authorList>
    </citation>
    <scope>NUCLEOTIDE SEQUENCE</scope>
    <source>
        <strain evidence="2">CRI-CJ2</strain>
    </source>
</reference>
<evidence type="ECO:0000256" key="1">
    <source>
        <dbReference type="SAM" id="SignalP"/>
    </source>
</evidence>
<sequence length="266" mass="25827">MRASIILSTAFALAAAATLTERQRDTTATNIGPSSAPSSTVVAAAGSLPLGAECADTTQCAGGAQCFASNSMQIKSCGKFNAACKTDAQCATNTCNNGLCNGFLSSSSSASSTASSTSATNMGPSSAPSSTVVAAPGTLALGQECADTTQCAGGAQCFASNSMQIKSCGKFNAACKTDAQCATNTCNNGLCNGFLNSASYLANSPSATIVPTMGTNGTTVATMTASGTTKAASATTSGPVRFTGAASKEKVGAGVAVVAALFAAAL</sequence>
<keyword evidence="3" id="KW-1185">Reference proteome</keyword>